<dbReference type="EMBL" id="ADFV01078616">
    <property type="status" value="NOT_ANNOTATED_CDS"/>
    <property type="molecule type" value="Genomic_DNA"/>
</dbReference>
<evidence type="ECO:0000256" key="4">
    <source>
        <dbReference type="SAM" id="MobiDB-lite"/>
    </source>
</evidence>
<dbReference type="Gene3D" id="3.30.800.10">
    <property type="entry name" value="Phosphatidylinositol Phosphate Kinase II Beta"/>
    <property type="match status" value="1"/>
</dbReference>
<comment type="subcellular location">
    <subcellularLocation>
        <location evidence="1">Cytoplasm</location>
    </subcellularLocation>
</comment>
<name>G1R9Y9_NOMLE</name>
<evidence type="ECO:0000259" key="5">
    <source>
        <dbReference type="PROSITE" id="PS51455"/>
    </source>
</evidence>
<dbReference type="Proteomes" id="UP000001073">
    <property type="component" value="Chromosome 1a"/>
</dbReference>
<dbReference type="Pfam" id="PF01504">
    <property type="entry name" value="PIP5K"/>
    <property type="match status" value="1"/>
</dbReference>
<evidence type="ECO:0000313" key="6">
    <source>
        <dbReference type="Ensembl" id="ENSNLEP00000010036.2"/>
    </source>
</evidence>
<dbReference type="OMA" id="NSNMKER"/>
<dbReference type="InterPro" id="IPR023610">
    <property type="entry name" value="PInositol-4/5-P-5/4-kinase"/>
</dbReference>
<keyword evidence="3" id="KW-0067">ATP-binding</keyword>
<dbReference type="GO" id="GO:0001931">
    <property type="term" value="C:uropod"/>
    <property type="evidence" value="ECO:0007669"/>
    <property type="project" value="Ensembl"/>
</dbReference>
<evidence type="ECO:0000313" key="7">
    <source>
        <dbReference type="Proteomes" id="UP000001073"/>
    </source>
</evidence>
<dbReference type="FunFam" id="3.30.800.10:FF:000001">
    <property type="entry name" value="phosphatidylinositol 4-phosphate 5-kinase type-1 gamma"/>
    <property type="match status" value="1"/>
</dbReference>
<dbReference type="HOGENOM" id="CLU_004312_5_1_1"/>
<feature type="domain" description="PIPK" evidence="5">
    <location>
        <begin position="25"/>
        <end position="394"/>
    </location>
</feature>
<dbReference type="STRING" id="61853.ENSNLEP00000010036"/>
<dbReference type="Ensembl" id="ENSNLET00000010529.3">
    <property type="protein sequence ID" value="ENSNLEP00000010036.2"/>
    <property type="gene ID" value="ENSNLEG00000008227.3"/>
</dbReference>
<dbReference type="InterPro" id="IPR027484">
    <property type="entry name" value="PInositol-4-P-5-kinase_N"/>
</dbReference>
<evidence type="ECO:0000256" key="3">
    <source>
        <dbReference type="PROSITE-ProRule" id="PRU00781"/>
    </source>
</evidence>
<reference evidence="6" key="2">
    <citation type="submission" date="2025-08" db="UniProtKB">
        <authorList>
            <consortium name="Ensembl"/>
        </authorList>
    </citation>
    <scope>IDENTIFICATION</scope>
</reference>
<dbReference type="AlphaFoldDB" id="G1R9Y9"/>
<dbReference type="PANTHER" id="PTHR23086">
    <property type="entry name" value="PHOSPHATIDYLINOSITOL-4-PHOSPHATE 5-KINASE"/>
    <property type="match status" value="1"/>
</dbReference>
<dbReference type="EMBL" id="ADFV01078618">
    <property type="status" value="NOT_ANNOTATED_CDS"/>
    <property type="molecule type" value="Genomic_DNA"/>
</dbReference>
<evidence type="ECO:0000256" key="2">
    <source>
        <dbReference type="ARBA" id="ARBA00022490"/>
    </source>
</evidence>
<dbReference type="GO" id="GO:0046854">
    <property type="term" value="P:phosphatidylinositol phosphate biosynthetic process"/>
    <property type="evidence" value="ECO:0007669"/>
    <property type="project" value="TreeGrafter"/>
</dbReference>
<dbReference type="EMBL" id="ADFV01078613">
    <property type="status" value="NOT_ANNOTATED_CDS"/>
    <property type="molecule type" value="Genomic_DNA"/>
</dbReference>
<keyword evidence="3" id="KW-0418">Kinase</keyword>
<keyword evidence="3" id="KW-0808">Transferase</keyword>
<dbReference type="GO" id="GO:0051896">
    <property type="term" value="P:regulation of phosphatidylinositol 3-kinase/protein kinase B signal transduction"/>
    <property type="evidence" value="ECO:0007669"/>
    <property type="project" value="UniProtKB-ARBA"/>
</dbReference>
<dbReference type="SUPFAM" id="SSF56104">
    <property type="entry name" value="SAICAR synthase-like"/>
    <property type="match status" value="1"/>
</dbReference>
<dbReference type="SMART" id="SM00330">
    <property type="entry name" value="PIPKc"/>
    <property type="match status" value="1"/>
</dbReference>
<dbReference type="EMBL" id="ADFV01078615">
    <property type="status" value="NOT_ANNOTATED_CDS"/>
    <property type="molecule type" value="Genomic_DNA"/>
</dbReference>
<protein>
    <submittedName>
        <fullName evidence="6">Phosphatidylinositol-4-phosphate 5-kinase type 1 beta</fullName>
    </submittedName>
</protein>
<dbReference type="GO" id="GO:0016308">
    <property type="term" value="F:1-phosphatidylinositol-4-phosphate 5-kinase activity"/>
    <property type="evidence" value="ECO:0007669"/>
    <property type="project" value="TreeGrafter"/>
</dbReference>
<dbReference type="InterPro" id="IPR027483">
    <property type="entry name" value="PInositol-4-P-4/5-kinase_C_sf"/>
</dbReference>
<feature type="region of interest" description="Disordered" evidence="4">
    <location>
        <begin position="1"/>
        <end position="21"/>
    </location>
</feature>
<dbReference type="InterPro" id="IPR002498">
    <property type="entry name" value="PInositol-4-P-4/5-kinase_core"/>
</dbReference>
<dbReference type="PANTHER" id="PTHR23086:SF34">
    <property type="entry name" value="PHOSPHATIDYLINOSITOL 4-PHOSPHATE 5-KINASE TYPE-1 BETA"/>
    <property type="match status" value="1"/>
</dbReference>
<dbReference type="EMBL" id="ADFV01078617">
    <property type="status" value="NOT_ANNOTATED_CDS"/>
    <property type="molecule type" value="Genomic_DNA"/>
</dbReference>
<reference evidence="6 7" key="1">
    <citation type="submission" date="2012-10" db="EMBL/GenBank/DDBJ databases">
        <authorList>
            <consortium name="Gibbon Genome Sequencing Consortium"/>
        </authorList>
    </citation>
    <scope>NUCLEOTIDE SEQUENCE [LARGE SCALE GENOMIC DNA]</scope>
</reference>
<reference evidence="6" key="3">
    <citation type="submission" date="2025-09" db="UniProtKB">
        <authorList>
            <consortium name="Ensembl"/>
        </authorList>
    </citation>
    <scope>IDENTIFICATION</scope>
</reference>
<sequence>MSSAAENGEAAPGKQNEEKTYKKTASSAIKGAIQLGIGYTVGNLTSKPERDVLMQDFYVVESVFLPSEGSNLTPAHHYPDFRFKTYAPLAFRYFRELFGIKPDDYLYSICSEPLIELSNPGASGSLFFVTSDDEFIIKTVQHKEAEFLQKLLPGYYMNLNQNPRTLLPKFYGLYCMQSGGINIRIVVMTRFARSMRMHFTYDLKGSTYKRRASRKEREKSNPTFKDLDFLQDMHEGLYFDTETYNALMKTLQRDCRVLESFKIMDYSLLLGIHFLDHSLKEKEEETSQNVPDAKRPGMQKVLYSTAMESIQGPGKSGDGIITENPDTMGGIPAKSHRGEKLLLFMGIIDILQSYRLMKKLEHSWKALVYDGDTVSVHRPSFYADRFLKFMNSRVFKKIQALKASPSKKRCNSIAALKATSQEIVSSISQEWKDEKRDLLTEGQSFSSLDEEALGSRHRPDLVPSTPSLFEAASLATTISSSSLYVNEHYPHDRPTLYSNSKGLPSSSAFTLEEGTIYLTAEPNTLEVQDDNASVLDVYLVSSFLVSSPPVLVCKWIQAMAYTRTSSIKPGFY</sequence>
<dbReference type="GO" id="GO:0005886">
    <property type="term" value="C:plasma membrane"/>
    <property type="evidence" value="ECO:0007669"/>
    <property type="project" value="TreeGrafter"/>
</dbReference>
<dbReference type="EMBL" id="ADFV01078614">
    <property type="status" value="NOT_ANNOTATED_CDS"/>
    <property type="molecule type" value="Genomic_DNA"/>
</dbReference>
<gene>
    <name evidence="6" type="primary">PIP5K1B</name>
</gene>
<keyword evidence="7" id="KW-1185">Reference proteome</keyword>
<organism evidence="6 7">
    <name type="scientific">Nomascus leucogenys</name>
    <name type="common">Northern white-cheeked gibbon</name>
    <name type="synonym">Hylobates leucogenys</name>
    <dbReference type="NCBI Taxonomy" id="61853"/>
    <lineage>
        <taxon>Eukaryota</taxon>
        <taxon>Metazoa</taxon>
        <taxon>Chordata</taxon>
        <taxon>Craniata</taxon>
        <taxon>Vertebrata</taxon>
        <taxon>Euteleostomi</taxon>
        <taxon>Mammalia</taxon>
        <taxon>Eutheria</taxon>
        <taxon>Euarchontoglires</taxon>
        <taxon>Primates</taxon>
        <taxon>Haplorrhini</taxon>
        <taxon>Catarrhini</taxon>
        <taxon>Hylobatidae</taxon>
        <taxon>Nomascus</taxon>
    </lineage>
</organism>
<evidence type="ECO:0000256" key="1">
    <source>
        <dbReference type="ARBA" id="ARBA00004496"/>
    </source>
</evidence>
<dbReference type="GeneTree" id="ENSGT00940000156639"/>
<dbReference type="PROSITE" id="PS51455">
    <property type="entry name" value="PIPK"/>
    <property type="match status" value="1"/>
</dbReference>
<keyword evidence="2" id="KW-0963">Cytoplasm</keyword>
<dbReference type="GO" id="GO:0005524">
    <property type="term" value="F:ATP binding"/>
    <property type="evidence" value="ECO:0007669"/>
    <property type="project" value="UniProtKB-UniRule"/>
</dbReference>
<dbReference type="InParanoid" id="G1R9Y9"/>
<dbReference type="FunCoup" id="G1R9Y9">
    <property type="interactions" value="959"/>
</dbReference>
<accession>G1R9Y9</accession>
<dbReference type="Gene3D" id="3.30.810.10">
    <property type="entry name" value="2-Layer Sandwich"/>
    <property type="match status" value="1"/>
</dbReference>
<proteinExistence type="predicted"/>
<dbReference type="GO" id="GO:0005737">
    <property type="term" value="C:cytoplasm"/>
    <property type="evidence" value="ECO:0007669"/>
    <property type="project" value="UniProtKB-SubCell"/>
</dbReference>
<keyword evidence="3" id="KW-0547">Nucleotide-binding</keyword>